<accession>A0ABV5KDC5</accession>
<comment type="caution">
    <text evidence="2">The sequence shown here is derived from an EMBL/GenBank/DDBJ whole genome shotgun (WGS) entry which is preliminary data.</text>
</comment>
<evidence type="ECO:0000256" key="1">
    <source>
        <dbReference type="SAM" id="MobiDB-lite"/>
    </source>
</evidence>
<sequence>MALLHTISSVVRLPLHLAVKTVGTVAGLVPGHGAKAAPAPTDVKSPAAPATPVAEPVAKPAAKGPVTPASAGPTPDPAAPAPRAPARKPPAKKAPAKKAPAATVAEPATKAPAADPVAPAPAKKSAAGAAKKAVPATKAAAPAPEPEPTPVTAIDAEALDDEVDVTPADIARSMGSQLDDRPPSPS</sequence>
<evidence type="ECO:0000313" key="2">
    <source>
        <dbReference type="EMBL" id="MFB9314746.1"/>
    </source>
</evidence>
<feature type="compositionally biased region" description="Low complexity" evidence="1">
    <location>
        <begin position="97"/>
        <end position="142"/>
    </location>
</feature>
<dbReference type="EMBL" id="JBHMDG010000024">
    <property type="protein sequence ID" value="MFB9314746.1"/>
    <property type="molecule type" value="Genomic_DNA"/>
</dbReference>
<organism evidence="2 3">
    <name type="scientific">Nocardioides plantarum</name>
    <dbReference type="NCBI Taxonomy" id="29299"/>
    <lineage>
        <taxon>Bacteria</taxon>
        <taxon>Bacillati</taxon>
        <taxon>Actinomycetota</taxon>
        <taxon>Actinomycetes</taxon>
        <taxon>Propionibacteriales</taxon>
        <taxon>Nocardioidaceae</taxon>
        <taxon>Nocardioides</taxon>
    </lineage>
</organism>
<feature type="compositionally biased region" description="Basic residues" evidence="1">
    <location>
        <begin position="85"/>
        <end position="96"/>
    </location>
</feature>
<protein>
    <submittedName>
        <fullName evidence="2">Uncharacterized protein</fullName>
    </submittedName>
</protein>
<gene>
    <name evidence="2" type="ORF">ACFFRI_16940</name>
</gene>
<reference evidence="2 3" key="1">
    <citation type="submission" date="2024-09" db="EMBL/GenBank/DDBJ databases">
        <authorList>
            <person name="Sun Q."/>
            <person name="Mori K."/>
        </authorList>
    </citation>
    <scope>NUCLEOTIDE SEQUENCE [LARGE SCALE GENOMIC DNA]</scope>
    <source>
        <strain evidence="2 3">JCM 9626</strain>
    </source>
</reference>
<keyword evidence="3" id="KW-1185">Reference proteome</keyword>
<feature type="compositionally biased region" description="Pro residues" evidence="1">
    <location>
        <begin position="74"/>
        <end position="83"/>
    </location>
</feature>
<feature type="region of interest" description="Disordered" evidence="1">
    <location>
        <begin position="34"/>
        <end position="159"/>
    </location>
</feature>
<evidence type="ECO:0000313" key="3">
    <source>
        <dbReference type="Proteomes" id="UP001589750"/>
    </source>
</evidence>
<proteinExistence type="predicted"/>
<dbReference type="RefSeq" id="WP_170215438.1">
    <property type="nucleotide sequence ID" value="NZ_JBHMDG010000024.1"/>
</dbReference>
<dbReference type="Proteomes" id="UP001589750">
    <property type="component" value="Unassembled WGS sequence"/>
</dbReference>
<name>A0ABV5KDC5_9ACTN</name>
<feature type="compositionally biased region" description="Low complexity" evidence="1">
    <location>
        <begin position="46"/>
        <end position="73"/>
    </location>
</feature>